<dbReference type="Proteomes" id="UP001153292">
    <property type="component" value="Chromosome 20"/>
</dbReference>
<evidence type="ECO:0008006" key="3">
    <source>
        <dbReference type="Google" id="ProtNLM"/>
    </source>
</evidence>
<dbReference type="EMBL" id="OU963913">
    <property type="protein sequence ID" value="CAH0402537.1"/>
    <property type="molecule type" value="Genomic_DNA"/>
</dbReference>
<accession>A0ABN8B870</accession>
<name>A0ABN8B870_CHISP</name>
<proteinExistence type="predicted"/>
<gene>
    <name evidence="1" type="ORF">CHILSU_LOCUS5778</name>
</gene>
<reference evidence="1" key="1">
    <citation type="submission" date="2021-12" db="EMBL/GenBank/DDBJ databases">
        <authorList>
            <person name="King R."/>
        </authorList>
    </citation>
    <scope>NUCLEOTIDE SEQUENCE</scope>
</reference>
<sequence>MTPEYPSLHIMDNHESHLSIEALDLGKQSGVVVLTFHPHTTNKL</sequence>
<evidence type="ECO:0000313" key="1">
    <source>
        <dbReference type="EMBL" id="CAH0402537.1"/>
    </source>
</evidence>
<protein>
    <recommendedName>
        <fullName evidence="3">DDE-1 domain-containing protein</fullName>
    </recommendedName>
</protein>
<organism evidence="1 2">
    <name type="scientific">Chilo suppressalis</name>
    <name type="common">Asiatic rice borer moth</name>
    <dbReference type="NCBI Taxonomy" id="168631"/>
    <lineage>
        <taxon>Eukaryota</taxon>
        <taxon>Metazoa</taxon>
        <taxon>Ecdysozoa</taxon>
        <taxon>Arthropoda</taxon>
        <taxon>Hexapoda</taxon>
        <taxon>Insecta</taxon>
        <taxon>Pterygota</taxon>
        <taxon>Neoptera</taxon>
        <taxon>Endopterygota</taxon>
        <taxon>Lepidoptera</taxon>
        <taxon>Glossata</taxon>
        <taxon>Ditrysia</taxon>
        <taxon>Pyraloidea</taxon>
        <taxon>Crambidae</taxon>
        <taxon>Crambinae</taxon>
        <taxon>Chilo</taxon>
    </lineage>
</organism>
<evidence type="ECO:0000313" key="2">
    <source>
        <dbReference type="Proteomes" id="UP001153292"/>
    </source>
</evidence>
<keyword evidence="2" id="KW-1185">Reference proteome</keyword>